<reference evidence="2 3" key="1">
    <citation type="submission" date="2018-01" db="EMBL/GenBank/DDBJ databases">
        <authorList>
            <person name="Clerissi C."/>
        </authorList>
    </citation>
    <scope>NUCLEOTIDE SEQUENCE [LARGE SCALE GENOMIC DNA]</scope>
    <source>
        <strain evidence="2">Cupriavidus oxalaticus LMG 2235</strain>
        <plasmid evidence="3">co2235_mp</plasmid>
    </source>
</reference>
<evidence type="ECO:0000313" key="3">
    <source>
        <dbReference type="Proteomes" id="UP000256862"/>
    </source>
</evidence>
<feature type="region of interest" description="Disordered" evidence="1">
    <location>
        <begin position="22"/>
        <end position="45"/>
    </location>
</feature>
<dbReference type="EMBL" id="OGUS01000137">
    <property type="protein sequence ID" value="SPC19744.1"/>
    <property type="molecule type" value="Genomic_DNA"/>
</dbReference>
<dbReference type="Proteomes" id="UP000256862">
    <property type="component" value="Plasmid CO2235_mp"/>
</dbReference>
<evidence type="ECO:0000313" key="2">
    <source>
        <dbReference type="EMBL" id="SPC19744.1"/>
    </source>
</evidence>
<accession>A0A976BHQ2</accession>
<sequence>MKATMAGTARRKTDITAMWGSQHGRRRRHLGNRVSGPIRSMAPRATPESFGKALKSNAFFWALGVTPEPPWGALSQRCDMSFDVHSGRGRSDGASGQKVPRLPPGRPCITRVCRLTWRSWHRLCARAGRFGSCRT</sequence>
<proteinExistence type="predicted"/>
<protein>
    <submittedName>
        <fullName evidence="2">Uncharacterized protein</fullName>
    </submittedName>
</protein>
<gene>
    <name evidence="2" type="ORF">CO2235_MP20155</name>
</gene>
<comment type="caution">
    <text evidence="2">The sequence shown here is derived from an EMBL/GenBank/DDBJ whole genome shotgun (WGS) entry which is preliminary data.</text>
</comment>
<dbReference type="AlphaFoldDB" id="A0A976BHQ2"/>
<name>A0A976BHQ2_9BURK</name>
<geneLocation type="plasmid" evidence="3">
    <name>co2235_mp</name>
</geneLocation>
<evidence type="ECO:0000256" key="1">
    <source>
        <dbReference type="SAM" id="MobiDB-lite"/>
    </source>
</evidence>
<organism evidence="2 3">
    <name type="scientific">Cupriavidus oxalaticus</name>
    <dbReference type="NCBI Taxonomy" id="96344"/>
    <lineage>
        <taxon>Bacteria</taxon>
        <taxon>Pseudomonadati</taxon>
        <taxon>Pseudomonadota</taxon>
        <taxon>Betaproteobacteria</taxon>
        <taxon>Burkholderiales</taxon>
        <taxon>Burkholderiaceae</taxon>
        <taxon>Cupriavidus</taxon>
    </lineage>
</organism>